<keyword evidence="7 9" id="KW-1133">Transmembrane helix</keyword>
<reference evidence="12 13" key="1">
    <citation type="submission" date="2020-01" db="EMBL/GenBank/DDBJ databases">
        <title>Genomes assembled from Gulf of Kutch pelagic sediment metagenomes.</title>
        <authorList>
            <person name="Chandrashekar M."/>
            <person name="Mahajan M.S."/>
            <person name="Dave K.J."/>
            <person name="Vatsa P."/>
            <person name="Nathani N.M."/>
        </authorList>
    </citation>
    <scope>NUCLEOTIDE SEQUENCE [LARGE SCALE GENOMIC DNA]</scope>
    <source>
        <strain evidence="12">KS3-K002</strain>
    </source>
</reference>
<feature type="transmembrane region" description="Helical" evidence="9">
    <location>
        <begin position="49"/>
        <end position="68"/>
    </location>
</feature>
<dbReference type="CDD" id="cd18564">
    <property type="entry name" value="ABC_6TM_exporter_like"/>
    <property type="match status" value="1"/>
</dbReference>
<dbReference type="InterPro" id="IPR017871">
    <property type="entry name" value="ABC_transporter-like_CS"/>
</dbReference>
<name>A0AAE5C9R1_9BACT</name>
<dbReference type="EMBL" id="JAACAK010000091">
    <property type="protein sequence ID" value="NIR75751.1"/>
    <property type="molecule type" value="Genomic_DNA"/>
</dbReference>
<dbReference type="Pfam" id="PF00005">
    <property type="entry name" value="ABC_tran"/>
    <property type="match status" value="1"/>
</dbReference>
<evidence type="ECO:0000256" key="1">
    <source>
        <dbReference type="ARBA" id="ARBA00004651"/>
    </source>
</evidence>
<feature type="domain" description="ABC transmembrane type-1" evidence="11">
    <location>
        <begin position="54"/>
        <end position="351"/>
    </location>
</feature>
<gene>
    <name evidence="12" type="ORF">GWO12_11680</name>
</gene>
<feature type="transmembrane region" description="Helical" evidence="9">
    <location>
        <begin position="208"/>
        <end position="226"/>
    </location>
</feature>
<dbReference type="PROSITE" id="PS50893">
    <property type="entry name" value="ABC_TRANSPORTER_2"/>
    <property type="match status" value="1"/>
</dbReference>
<evidence type="ECO:0000256" key="5">
    <source>
        <dbReference type="ARBA" id="ARBA00022741"/>
    </source>
</evidence>
<dbReference type="SUPFAM" id="SSF90123">
    <property type="entry name" value="ABC transporter transmembrane region"/>
    <property type="match status" value="1"/>
</dbReference>
<comment type="caution">
    <text evidence="12">The sequence shown here is derived from an EMBL/GenBank/DDBJ whole genome shotgun (WGS) entry which is preliminary data.</text>
</comment>
<evidence type="ECO:0000256" key="9">
    <source>
        <dbReference type="SAM" id="Phobius"/>
    </source>
</evidence>
<evidence type="ECO:0000256" key="4">
    <source>
        <dbReference type="ARBA" id="ARBA00022692"/>
    </source>
</evidence>
<dbReference type="InterPro" id="IPR003593">
    <property type="entry name" value="AAA+_ATPase"/>
</dbReference>
<protein>
    <submittedName>
        <fullName evidence="12">ABC transporter ATP-binding protein</fullName>
    </submittedName>
</protein>
<feature type="domain" description="ABC transporter" evidence="10">
    <location>
        <begin position="385"/>
        <end position="620"/>
    </location>
</feature>
<evidence type="ECO:0000256" key="8">
    <source>
        <dbReference type="ARBA" id="ARBA00023136"/>
    </source>
</evidence>
<dbReference type="InterPro" id="IPR003439">
    <property type="entry name" value="ABC_transporter-like_ATP-bd"/>
</dbReference>
<accession>A0AAE5C9R1</accession>
<dbReference type="GO" id="GO:0016887">
    <property type="term" value="F:ATP hydrolysis activity"/>
    <property type="evidence" value="ECO:0007669"/>
    <property type="project" value="InterPro"/>
</dbReference>
<organism evidence="12 13">
    <name type="scientific">Candidatus Kutchimonas denitrificans</name>
    <dbReference type="NCBI Taxonomy" id="3056748"/>
    <lineage>
        <taxon>Bacteria</taxon>
        <taxon>Pseudomonadati</taxon>
        <taxon>Gemmatimonadota</taxon>
        <taxon>Gemmatimonadia</taxon>
        <taxon>Candidatus Palauibacterales</taxon>
        <taxon>Candidatus Palauibacteraceae</taxon>
        <taxon>Candidatus Kutchimonas</taxon>
    </lineage>
</organism>
<keyword evidence="3" id="KW-1003">Cell membrane</keyword>
<dbReference type="GO" id="GO:0015421">
    <property type="term" value="F:ABC-type oligopeptide transporter activity"/>
    <property type="evidence" value="ECO:0007669"/>
    <property type="project" value="TreeGrafter"/>
</dbReference>
<dbReference type="SUPFAM" id="SSF52540">
    <property type="entry name" value="P-loop containing nucleoside triphosphate hydrolases"/>
    <property type="match status" value="1"/>
</dbReference>
<dbReference type="Proteomes" id="UP000702544">
    <property type="component" value="Unassembled WGS sequence"/>
</dbReference>
<dbReference type="SMART" id="SM00382">
    <property type="entry name" value="AAA"/>
    <property type="match status" value="1"/>
</dbReference>
<dbReference type="InterPro" id="IPR039421">
    <property type="entry name" value="Type_1_exporter"/>
</dbReference>
<evidence type="ECO:0000259" key="10">
    <source>
        <dbReference type="PROSITE" id="PS50893"/>
    </source>
</evidence>
<proteinExistence type="predicted"/>
<dbReference type="Gene3D" id="1.20.1560.10">
    <property type="entry name" value="ABC transporter type 1, transmembrane domain"/>
    <property type="match status" value="1"/>
</dbReference>
<evidence type="ECO:0000313" key="13">
    <source>
        <dbReference type="Proteomes" id="UP000702544"/>
    </source>
</evidence>
<keyword evidence="2" id="KW-0813">Transport</keyword>
<dbReference type="Pfam" id="PF00664">
    <property type="entry name" value="ABC_membrane"/>
    <property type="match status" value="1"/>
</dbReference>
<evidence type="ECO:0000256" key="2">
    <source>
        <dbReference type="ARBA" id="ARBA00022448"/>
    </source>
</evidence>
<evidence type="ECO:0000256" key="3">
    <source>
        <dbReference type="ARBA" id="ARBA00022475"/>
    </source>
</evidence>
<dbReference type="InterPro" id="IPR036640">
    <property type="entry name" value="ABC1_TM_sf"/>
</dbReference>
<keyword evidence="4 9" id="KW-0812">Transmembrane</keyword>
<dbReference type="FunFam" id="3.40.50.300:FF:000221">
    <property type="entry name" value="Multidrug ABC transporter ATP-binding protein"/>
    <property type="match status" value="1"/>
</dbReference>
<feature type="transmembrane region" description="Helical" evidence="9">
    <location>
        <begin position="102"/>
        <end position="125"/>
    </location>
</feature>
<dbReference type="PANTHER" id="PTHR43394:SF1">
    <property type="entry name" value="ATP-BINDING CASSETTE SUB-FAMILY B MEMBER 10, MITOCHONDRIAL"/>
    <property type="match status" value="1"/>
</dbReference>
<dbReference type="PROSITE" id="PS00211">
    <property type="entry name" value="ABC_TRANSPORTER_1"/>
    <property type="match status" value="1"/>
</dbReference>
<evidence type="ECO:0000256" key="6">
    <source>
        <dbReference type="ARBA" id="ARBA00022840"/>
    </source>
</evidence>
<dbReference type="GO" id="GO:0005524">
    <property type="term" value="F:ATP binding"/>
    <property type="evidence" value="ECO:0007669"/>
    <property type="project" value="UniProtKB-KW"/>
</dbReference>
<feature type="transmembrane region" description="Helical" evidence="9">
    <location>
        <begin position="294"/>
        <end position="312"/>
    </location>
</feature>
<sequence length="627" mass="69797">MKADPNGGRAGLLQGVAGILRQRWQRQVRKWRAFFRVTRRLAPYARKRARRLTLALACACGYMLLRLIEPWTLKLIFDNVLLGDPLPSVLAAVERYTGGSRIALLNILVAAIVLLAVVRGVLYYYQKLHGALVGQGMVADLRLDLYSHLQRLSFSFHDRRRTGDLLLRLTSDIRVIRDIFLSMPLSSVGELLMIVGMASVMFLMDWRLTLISLTTIPGLVLLVRRYRRPMKRAMRKQRQREGQLATLASEALGAIKVVQGYRRERYEVGRFGSQNKRTLRSGLKAARLEARLRWATEMSLAIVTAIVLAVAIRRVLAGSLSPGDLLVFFSYLRTFNRPLRRISKLAERAARGTAAGERVLEMLEMEPTVRDRRRAIDAGRLRGEICYKDVSFAYRKSDPRVLSDVQLEIRPGERVAIVGPTGSGKTSLVSLLPRFYEVSSGTVTIDGRDVRDLTLASLRRNISLVFQEPVLFAASVAENIGYGKPDATREEVIRAAELVGIHPIVAGLYEGYDTVIGERGGTLSGGQRQCVAIARAMIKDAPIVILDEPTTGLDGQSSALVLEALRRLMQGRTVLMITHQLHTVPEADRVVVIENGRIVEEGTPAELLSHGGLFARLHRLQTGMLSA</sequence>
<dbReference type="InterPro" id="IPR011527">
    <property type="entry name" value="ABC1_TM_dom"/>
</dbReference>
<evidence type="ECO:0000256" key="7">
    <source>
        <dbReference type="ARBA" id="ARBA00022989"/>
    </source>
</evidence>
<keyword evidence="5" id="KW-0547">Nucleotide-binding</keyword>
<dbReference type="Gene3D" id="3.40.50.300">
    <property type="entry name" value="P-loop containing nucleotide triphosphate hydrolases"/>
    <property type="match status" value="1"/>
</dbReference>
<comment type="subcellular location">
    <subcellularLocation>
        <location evidence="1">Cell membrane</location>
        <topology evidence="1">Multi-pass membrane protein</topology>
    </subcellularLocation>
</comment>
<dbReference type="PROSITE" id="PS50929">
    <property type="entry name" value="ABC_TM1F"/>
    <property type="match status" value="1"/>
</dbReference>
<dbReference type="InterPro" id="IPR027417">
    <property type="entry name" value="P-loop_NTPase"/>
</dbReference>
<keyword evidence="6 12" id="KW-0067">ATP-binding</keyword>
<evidence type="ECO:0000313" key="12">
    <source>
        <dbReference type="EMBL" id="NIR75751.1"/>
    </source>
</evidence>
<feature type="transmembrane region" description="Helical" evidence="9">
    <location>
        <begin position="179"/>
        <end position="202"/>
    </location>
</feature>
<keyword evidence="8 9" id="KW-0472">Membrane</keyword>
<dbReference type="PANTHER" id="PTHR43394">
    <property type="entry name" value="ATP-DEPENDENT PERMEASE MDL1, MITOCHONDRIAL"/>
    <property type="match status" value="1"/>
</dbReference>
<dbReference type="GO" id="GO:0005886">
    <property type="term" value="C:plasma membrane"/>
    <property type="evidence" value="ECO:0007669"/>
    <property type="project" value="UniProtKB-SubCell"/>
</dbReference>
<dbReference type="AlphaFoldDB" id="A0AAE5C9R1"/>
<evidence type="ECO:0000259" key="11">
    <source>
        <dbReference type="PROSITE" id="PS50929"/>
    </source>
</evidence>